<accession>A0A367WB14</accession>
<dbReference type="GO" id="GO:0006313">
    <property type="term" value="P:DNA transposition"/>
    <property type="evidence" value="ECO:0007669"/>
    <property type="project" value="InterPro"/>
</dbReference>
<dbReference type="EMBL" id="JPWH01000060">
    <property type="protein sequence ID" value="RCK38635.1"/>
    <property type="molecule type" value="Genomic_DNA"/>
</dbReference>
<dbReference type="GO" id="GO:0004803">
    <property type="term" value="F:transposase activity"/>
    <property type="evidence" value="ECO:0007669"/>
    <property type="project" value="InterPro"/>
</dbReference>
<evidence type="ECO:0000313" key="1">
    <source>
        <dbReference type="EMBL" id="RCK38635.1"/>
    </source>
</evidence>
<evidence type="ECO:0000313" key="2">
    <source>
        <dbReference type="Proteomes" id="UP000252517"/>
    </source>
</evidence>
<comment type="caution">
    <text evidence="1">The sequence shown here is derived from an EMBL/GenBank/DDBJ whole genome shotgun (WGS) entry which is preliminary data.</text>
</comment>
<dbReference type="SUPFAM" id="SSF48295">
    <property type="entry name" value="TrpR-like"/>
    <property type="match status" value="1"/>
</dbReference>
<dbReference type="NCBIfam" id="NF047593">
    <property type="entry name" value="IS66_ISAeme5_TnpA"/>
    <property type="match status" value="1"/>
</dbReference>
<organism evidence="1 2">
    <name type="scientific">Thalassospira profundimaris</name>
    <dbReference type="NCBI Taxonomy" id="502049"/>
    <lineage>
        <taxon>Bacteria</taxon>
        <taxon>Pseudomonadati</taxon>
        <taxon>Pseudomonadota</taxon>
        <taxon>Alphaproteobacteria</taxon>
        <taxon>Rhodospirillales</taxon>
        <taxon>Thalassospiraceae</taxon>
        <taxon>Thalassospira</taxon>
    </lineage>
</organism>
<dbReference type="AlphaFoldDB" id="A0A367WB14"/>
<gene>
    <name evidence="1" type="ORF">TH25_25510</name>
</gene>
<proteinExistence type="predicted"/>
<reference evidence="1 2" key="1">
    <citation type="submission" date="2014-07" db="EMBL/GenBank/DDBJ databases">
        <title>Draft genome sequence of Thalassospira profundimaris S25-3-2.</title>
        <authorList>
            <person name="Lai Q."/>
            <person name="Shao Z."/>
        </authorList>
    </citation>
    <scope>NUCLEOTIDE SEQUENCE [LARGE SCALE GENOMIC DNA]</scope>
    <source>
        <strain evidence="1 2">S25-3-2</strain>
    </source>
</reference>
<name>A0A367WB14_9PROT</name>
<dbReference type="RefSeq" id="WP_181847840.1">
    <property type="nucleotide sequence ID" value="NZ_JPWH01000060.1"/>
</dbReference>
<dbReference type="InterPro" id="IPR010921">
    <property type="entry name" value="Trp_repressor/repl_initiator"/>
</dbReference>
<protein>
    <recommendedName>
        <fullName evidence="3">Transposase</fullName>
    </recommendedName>
</protein>
<sequence length="132" mass="14591">MADICSYDIVNGRSLTTEEKQRLAAASFGSGLSVRDFAARKGIGYSTLNKWRRQYGRPTDGSPTFVPVALTDRQDVADNSSDRPQDISLSEPVDEAEIARIVITLCNGRRVEVRETIPPRTLKHLLSVLEVS</sequence>
<dbReference type="GO" id="GO:0043565">
    <property type="term" value="F:sequence-specific DNA binding"/>
    <property type="evidence" value="ECO:0007669"/>
    <property type="project" value="InterPro"/>
</dbReference>
<dbReference type="Proteomes" id="UP000252517">
    <property type="component" value="Unassembled WGS sequence"/>
</dbReference>
<dbReference type="InterPro" id="IPR002514">
    <property type="entry name" value="Transposase_8"/>
</dbReference>
<evidence type="ECO:0008006" key="3">
    <source>
        <dbReference type="Google" id="ProtNLM"/>
    </source>
</evidence>
<dbReference type="Pfam" id="PF01527">
    <property type="entry name" value="HTH_Tnp_1"/>
    <property type="match status" value="1"/>
</dbReference>